<dbReference type="PANTHER" id="PTHR48051">
    <property type="match status" value="1"/>
</dbReference>
<keyword evidence="1" id="KW-0433">Leucine-rich repeat</keyword>
<evidence type="ECO:0000313" key="4">
    <source>
        <dbReference type="Proteomes" id="UP001558652"/>
    </source>
</evidence>
<comment type="caution">
    <text evidence="3">The sequence shown here is derived from an EMBL/GenBank/DDBJ whole genome shotgun (WGS) entry which is preliminary data.</text>
</comment>
<reference evidence="3 4" key="1">
    <citation type="submission" date="2024-07" db="EMBL/GenBank/DDBJ databases">
        <title>Chromosome-level genome assembly of the water stick insect Ranatra chinensis (Heteroptera: Nepidae).</title>
        <authorList>
            <person name="Liu X."/>
        </authorList>
    </citation>
    <scope>NUCLEOTIDE SEQUENCE [LARGE SCALE GENOMIC DNA]</scope>
    <source>
        <strain evidence="3">Cailab_2021Rc</strain>
        <tissue evidence="3">Muscle</tissue>
    </source>
</reference>
<dbReference type="InterPro" id="IPR032675">
    <property type="entry name" value="LRR_dom_sf"/>
</dbReference>
<organism evidence="3 4">
    <name type="scientific">Ranatra chinensis</name>
    <dbReference type="NCBI Taxonomy" id="642074"/>
    <lineage>
        <taxon>Eukaryota</taxon>
        <taxon>Metazoa</taxon>
        <taxon>Ecdysozoa</taxon>
        <taxon>Arthropoda</taxon>
        <taxon>Hexapoda</taxon>
        <taxon>Insecta</taxon>
        <taxon>Pterygota</taxon>
        <taxon>Neoptera</taxon>
        <taxon>Paraneoptera</taxon>
        <taxon>Hemiptera</taxon>
        <taxon>Heteroptera</taxon>
        <taxon>Panheteroptera</taxon>
        <taxon>Nepomorpha</taxon>
        <taxon>Nepidae</taxon>
        <taxon>Ranatrinae</taxon>
        <taxon>Ranatra</taxon>
    </lineage>
</organism>
<evidence type="ECO:0000313" key="3">
    <source>
        <dbReference type="EMBL" id="KAL1131431.1"/>
    </source>
</evidence>
<dbReference type="PRINTS" id="PR00019">
    <property type="entry name" value="LEURICHRPT"/>
</dbReference>
<evidence type="ECO:0000256" key="1">
    <source>
        <dbReference type="ARBA" id="ARBA00022614"/>
    </source>
</evidence>
<dbReference type="Pfam" id="PF00560">
    <property type="entry name" value="LRR_1"/>
    <property type="match status" value="1"/>
</dbReference>
<dbReference type="Proteomes" id="UP001558652">
    <property type="component" value="Unassembled WGS sequence"/>
</dbReference>
<protein>
    <recommendedName>
        <fullName evidence="5">Leucine-rich repeat-containing protein 57</fullName>
    </recommendedName>
</protein>
<evidence type="ECO:0000256" key="2">
    <source>
        <dbReference type="ARBA" id="ARBA00022737"/>
    </source>
</evidence>
<gene>
    <name evidence="3" type="ORF">AAG570_011048</name>
</gene>
<dbReference type="PANTHER" id="PTHR48051:SF1">
    <property type="entry name" value="RAS SUPPRESSOR PROTEIN 1"/>
    <property type="match status" value="1"/>
</dbReference>
<name>A0ABD0YJG5_9HEMI</name>
<sequence>MGNTALKKHYATAEKTGVLNVSQSGLDDLPLQLLRLNKILRSLDLSANKLSCLPPTIGSFDALKSLVIDRNMLLDLPPEIGRLSKLEQFSATNNRIRTLPSELSRLANLKRVNLSNNEIEEFPTALCSLKHLDALLLASNRITSIPKAASNLAATELDLDRNRVATIADDIADCPRLKILRLEENCLRLNAIPIRLLTESKLSTLTVDGNLFDSKSFMNMEGYDKYMERYTAVKKKMF</sequence>
<dbReference type="PROSITE" id="PS51450">
    <property type="entry name" value="LRR"/>
    <property type="match status" value="2"/>
</dbReference>
<evidence type="ECO:0008006" key="5">
    <source>
        <dbReference type="Google" id="ProtNLM"/>
    </source>
</evidence>
<dbReference type="InterPro" id="IPR050216">
    <property type="entry name" value="LRR_domain-containing"/>
</dbReference>
<dbReference type="InterPro" id="IPR003591">
    <property type="entry name" value="Leu-rich_rpt_typical-subtyp"/>
</dbReference>
<dbReference type="EMBL" id="JBFDAA010000006">
    <property type="protein sequence ID" value="KAL1131431.1"/>
    <property type="molecule type" value="Genomic_DNA"/>
</dbReference>
<dbReference type="InterPro" id="IPR001611">
    <property type="entry name" value="Leu-rich_rpt"/>
</dbReference>
<dbReference type="Pfam" id="PF13855">
    <property type="entry name" value="LRR_8"/>
    <property type="match status" value="1"/>
</dbReference>
<keyword evidence="4" id="KW-1185">Reference proteome</keyword>
<proteinExistence type="predicted"/>
<dbReference type="SUPFAM" id="SSF52058">
    <property type="entry name" value="L domain-like"/>
    <property type="match status" value="1"/>
</dbReference>
<dbReference type="Gene3D" id="3.80.10.10">
    <property type="entry name" value="Ribonuclease Inhibitor"/>
    <property type="match status" value="2"/>
</dbReference>
<accession>A0ABD0YJG5</accession>
<dbReference type="SMART" id="SM00369">
    <property type="entry name" value="LRR_TYP"/>
    <property type="match status" value="4"/>
</dbReference>
<keyword evidence="2" id="KW-0677">Repeat</keyword>
<dbReference type="AlphaFoldDB" id="A0ABD0YJG5"/>
<dbReference type="FunFam" id="3.80.10.10:FF:000230">
    <property type="entry name" value="Leucine-rich repeat-containing protein 57"/>
    <property type="match status" value="1"/>
</dbReference>